<protein>
    <submittedName>
        <fullName evidence="1">Uncharacterized protein</fullName>
    </submittedName>
</protein>
<name>A0ACC1SQU5_9HYPO</name>
<comment type="caution">
    <text evidence="1">The sequence shown here is derived from an EMBL/GenBank/DDBJ whole genome shotgun (WGS) entry which is preliminary data.</text>
</comment>
<evidence type="ECO:0000313" key="2">
    <source>
        <dbReference type="Proteomes" id="UP001148629"/>
    </source>
</evidence>
<gene>
    <name evidence="1" type="ORF">NM208_g2957</name>
</gene>
<evidence type="ECO:0000313" key="1">
    <source>
        <dbReference type="EMBL" id="KAJ3544621.1"/>
    </source>
</evidence>
<dbReference type="EMBL" id="JANRMS010000186">
    <property type="protein sequence ID" value="KAJ3544621.1"/>
    <property type="molecule type" value="Genomic_DNA"/>
</dbReference>
<accession>A0ACC1SQU5</accession>
<reference evidence="1" key="1">
    <citation type="submission" date="2022-08" db="EMBL/GenBank/DDBJ databases">
        <title>Genome Sequence of Fusarium decemcellulare.</title>
        <authorList>
            <person name="Buettner E."/>
        </authorList>
    </citation>
    <scope>NUCLEOTIDE SEQUENCE</scope>
    <source>
        <strain evidence="1">Babe19</strain>
    </source>
</reference>
<dbReference type="Proteomes" id="UP001148629">
    <property type="component" value="Unassembled WGS sequence"/>
</dbReference>
<keyword evidence="2" id="KW-1185">Reference proteome</keyword>
<proteinExistence type="predicted"/>
<organism evidence="1 2">
    <name type="scientific">Fusarium decemcellulare</name>
    <dbReference type="NCBI Taxonomy" id="57161"/>
    <lineage>
        <taxon>Eukaryota</taxon>
        <taxon>Fungi</taxon>
        <taxon>Dikarya</taxon>
        <taxon>Ascomycota</taxon>
        <taxon>Pezizomycotina</taxon>
        <taxon>Sordariomycetes</taxon>
        <taxon>Hypocreomycetidae</taxon>
        <taxon>Hypocreales</taxon>
        <taxon>Nectriaceae</taxon>
        <taxon>Fusarium</taxon>
        <taxon>Fusarium decemcellulare species complex</taxon>
    </lineage>
</organism>
<sequence>MSYGRLDISGCGLGNISSHGGVPKFSATGLGWIREKTGDPHAFDAAWSERVYTPDLQASSTPLQAATDFPSRNTVERCLDVFSTSPLRLIWPVVDMTAFPRMIQLAYTDSEHLRVEAQTAKICILAFVAFMTILHPALVSGGAFNPRDCAKQALSTLFFVVEHPTLESFQAALTLAMYYDFSGQLQMAHMLHSLACRCLFMLNGHLKRKTEEIMAEATSDASQTGQSSWEHLRGLFWLCYFFDKHISLRTGQPPCIDDDQCDLILPDGYQGLCCANPSLDISTNTKLRPVWPGDLGLAIIKSKVYRKLYSSPTFKKTDACLLKDIRELDDELENWRESLPSTLKPSLSSTQGLTPDIMQHPFGMKVVFAHLEYLHLVAAIHRACGRCRIWSTGEGGEVRAISSSLTVAIQASRSTLIYLKTASKLIHSESFWLVIFYPTWSALIIFFNILRDPLDKEASRDIELLQYIPDLFKMMRSRQLSQTEESHLKSFGSFIEEVVRLAKLVIRRDSMQLN</sequence>